<organism evidence="2 3">
    <name type="scientific">Coccomyxa subellipsoidea (strain C-169)</name>
    <name type="common">Green microalga</name>
    <dbReference type="NCBI Taxonomy" id="574566"/>
    <lineage>
        <taxon>Eukaryota</taxon>
        <taxon>Viridiplantae</taxon>
        <taxon>Chlorophyta</taxon>
        <taxon>core chlorophytes</taxon>
        <taxon>Trebouxiophyceae</taxon>
        <taxon>Trebouxiophyceae incertae sedis</taxon>
        <taxon>Coccomyxaceae</taxon>
        <taxon>Coccomyxa</taxon>
        <taxon>Coccomyxa subellipsoidea</taxon>
    </lineage>
</organism>
<dbReference type="RefSeq" id="XP_005649603.1">
    <property type="nucleotide sequence ID" value="XM_005649546.1"/>
</dbReference>
<keyword evidence="3" id="KW-1185">Reference proteome</keyword>
<reference evidence="2 3" key="1">
    <citation type="journal article" date="2012" name="Genome Biol.">
        <title>The genome of the polar eukaryotic microalga coccomyxa subellipsoidea reveals traits of cold adaptation.</title>
        <authorList>
            <person name="Blanc G."/>
            <person name="Agarkova I."/>
            <person name="Grimwood J."/>
            <person name="Kuo A."/>
            <person name="Brueggeman A."/>
            <person name="Dunigan D."/>
            <person name="Gurnon J."/>
            <person name="Ladunga I."/>
            <person name="Lindquist E."/>
            <person name="Lucas S."/>
            <person name="Pangilinan J."/>
            <person name="Proschold T."/>
            <person name="Salamov A."/>
            <person name="Schmutz J."/>
            <person name="Weeks D."/>
            <person name="Yamada T."/>
            <person name="Claverie J.M."/>
            <person name="Grigoriev I."/>
            <person name="Van Etten J."/>
            <person name="Lomsadze A."/>
            <person name="Borodovsky M."/>
        </authorList>
    </citation>
    <scope>NUCLEOTIDE SEQUENCE [LARGE SCALE GENOMIC DNA]</scope>
    <source>
        <strain evidence="2 3">C-169</strain>
    </source>
</reference>
<dbReference type="eggNOG" id="ENOG502RXW0">
    <property type="taxonomic scope" value="Eukaryota"/>
</dbReference>
<evidence type="ECO:0000313" key="3">
    <source>
        <dbReference type="Proteomes" id="UP000007264"/>
    </source>
</evidence>
<dbReference type="AlphaFoldDB" id="I0Z340"/>
<feature type="region of interest" description="Disordered" evidence="1">
    <location>
        <begin position="1"/>
        <end position="28"/>
    </location>
</feature>
<dbReference type="InterPro" id="IPR043822">
    <property type="entry name" value="EsV_1_7_cys"/>
</dbReference>
<protein>
    <submittedName>
        <fullName evidence="2">Uncharacterized protein</fullName>
    </submittedName>
</protein>
<feature type="compositionally biased region" description="Polar residues" evidence="1">
    <location>
        <begin position="643"/>
        <end position="660"/>
    </location>
</feature>
<dbReference type="Gene3D" id="6.10.140.110">
    <property type="match status" value="3"/>
</dbReference>
<dbReference type="Proteomes" id="UP000007264">
    <property type="component" value="Unassembled WGS sequence"/>
</dbReference>
<comment type="caution">
    <text evidence="2">The sequence shown here is derived from an EMBL/GenBank/DDBJ whole genome shotgun (WGS) entry which is preliminary data.</text>
</comment>
<evidence type="ECO:0000256" key="1">
    <source>
        <dbReference type="SAM" id="MobiDB-lite"/>
    </source>
</evidence>
<gene>
    <name evidence="2" type="ORF">COCSUDRAFT_61303</name>
</gene>
<sequence length="1127" mass="124455">MSMGLDAAPGEMPGDLGTVLPETMATQRPMVDKKKRKECESEGCTIVPVFNYQGESSGRFCKAHSLEGMVDVKSRRCAAEGCNKYPAFNVPGENTARYCGDHRQAGMIDVHNKRCNSEGCIKRPTFNYPGKDTFLATSAQGQALLHTPSFAILLGQQICWHTAAYCAAHKMEGMVNNRHKICQFPGCTSHATFKHMGDIHATFCGQHREDSMVQARSRQCKADGCGKRPVFNFPGERLPVFCQNHKEPNMVDVLNRLCTYPGCNKLPSFNIPGKTPAERCGSHREEGMVNVRHRVCQHDGCGTEAKYNHPGEQQGAYCGQHKLKDMERVNTRRCSMEGCDKRASFNVPGQPAQYCGQHKSSGMVDVANRRCEAEGCHKAPAFNFQNESRRRFCADHKVEGMVNLRKKRPRPESDALAPMPGTGQPQVDEYIGEPPQQFAYPEEAAAYAQAAQQQAAAAAAAQMDNQAAHASAEQQMAESMAQGFVGGPGVQWGQFPFNMAPEHLQALVNSGALNPEMQHLLQPSVTQQPMAPHDPQQHAAAGGYPITPEMLATLHQMQTAAAPEQVPGAHVHMPAPAGGVAAPAAPEQDVMMSLSTQEQMANLAAHMGQHPEHHKPDQLQGMSAEQLLSMGGYHQGLQQMVPDQSAPTHMDQQPPQQDMTHASDGAPQPHAPVTTLKSEETGEQHKLKLYDFQPDGTGRLAWAAAKEAFGADLLELKDEGTPGLLQEGDRKGLTIDTYKPRETIPVNVGRRAQGIRFQNFIVHSHRSHIKVRLPATCSHSEICSKVEEEWPMHQAADYNLFHQGKVVLQEEWNGFVQALPATKPVKLNVVRLGKSFSKYMKTAGHELREVLQRGLGVQGSTPDPVPEVDQEFPAYSLPSDETRISGDITLGVLLNNLAQDLVHKLAAMGDIQHGTEYTNREYITPVLVTAVIIVRGIRPAVTAIQERLLLRPEQAVLGRLAWGPVDYVIFYRLFMIIVTEAKRIHIEHALAQHIMQVAAARDTLARQVEQWKREHNARRKRRFWEMSELNDVPTDGILSTGNYWILTRFIPSKDSKPAQFIKSKCLALGLIPATDCTVTKLVPELRVLVARIVQMMLSQVDIVDSARSHVAALRELTTDPTGSDWQQ</sequence>
<proteinExistence type="predicted"/>
<dbReference type="OrthoDB" id="2441233at2759"/>
<dbReference type="EMBL" id="AGSI01000004">
    <property type="protein sequence ID" value="EIE25059.1"/>
    <property type="molecule type" value="Genomic_DNA"/>
</dbReference>
<evidence type="ECO:0000313" key="2">
    <source>
        <dbReference type="EMBL" id="EIE25059.1"/>
    </source>
</evidence>
<dbReference type="GeneID" id="17043062"/>
<dbReference type="Pfam" id="PF19114">
    <property type="entry name" value="EsV_1_7_cys"/>
    <property type="match status" value="10"/>
</dbReference>
<dbReference type="KEGG" id="csl:COCSUDRAFT_61303"/>
<feature type="region of interest" description="Disordered" evidence="1">
    <location>
        <begin position="643"/>
        <end position="683"/>
    </location>
</feature>
<dbReference type="SMART" id="SM01425">
    <property type="entry name" value="EsV_1_7"/>
    <property type="match status" value="9"/>
</dbReference>
<accession>I0Z340</accession>
<name>I0Z340_COCSC</name>